<keyword evidence="4" id="KW-0732">Signal</keyword>
<comment type="caution">
    <text evidence="5">The sequence shown here is derived from an EMBL/GenBank/DDBJ whole genome shotgun (WGS) entry which is preliminary data.</text>
</comment>
<dbReference type="InterPro" id="IPR006059">
    <property type="entry name" value="SBP"/>
</dbReference>
<proteinExistence type="inferred from homology"/>
<keyword evidence="3" id="KW-0813">Transport</keyword>
<dbReference type="PANTHER" id="PTHR43649:SF31">
    <property type="entry name" value="SN-GLYCEROL-3-PHOSPHATE-BINDING PERIPLASMIC PROTEIN UGPB"/>
    <property type="match status" value="1"/>
</dbReference>
<evidence type="ECO:0000313" key="5">
    <source>
        <dbReference type="EMBL" id="TMR21328.1"/>
    </source>
</evidence>
<keyword evidence="6" id="KW-1185">Reference proteome</keyword>
<comment type="subcellular location">
    <subcellularLocation>
        <location evidence="1">Cell envelope</location>
    </subcellularLocation>
</comment>
<dbReference type="PANTHER" id="PTHR43649">
    <property type="entry name" value="ARABINOSE-BINDING PROTEIN-RELATED"/>
    <property type="match status" value="1"/>
</dbReference>
<dbReference type="Pfam" id="PF01547">
    <property type="entry name" value="SBP_bac_1"/>
    <property type="match status" value="1"/>
</dbReference>
<gene>
    <name evidence="5" type="ORF">ETD86_15610</name>
</gene>
<evidence type="ECO:0000256" key="1">
    <source>
        <dbReference type="ARBA" id="ARBA00004196"/>
    </source>
</evidence>
<evidence type="ECO:0000313" key="6">
    <source>
        <dbReference type="Proteomes" id="UP000309128"/>
    </source>
</evidence>
<name>A0A5S4FKS7_9ACTN</name>
<dbReference type="OrthoDB" id="2513152at2"/>
<dbReference type="EMBL" id="VCKY01000044">
    <property type="protein sequence ID" value="TMR21328.1"/>
    <property type="molecule type" value="Genomic_DNA"/>
</dbReference>
<sequence length="546" mass="58148">MWQGDVMAPTFSRRHVLALGAATGLAPLLGACGDGSPSSPNSSTGSVKLPTYKPVTAATPDLAAEPAGVSPGYFTYPTASSAASQPVQGEAVTALTYTYDPIAPALGSNPYWQNLNSKLGTELKITYVPSTDYKSKVATTIAGGDLPDMVAIQGVVQQMPAMLKATFTDLTEYLSGDAVLAYPNLAALPTDAWRSTVYDQRIWGIPVPRARIGTVLYTRADLLARAGLSLQPNSWAEFKEMAAALTDERAGRWAFGQIPFNTILEMNGITGNWPGGTGAWQAEGGVFTHSGTTPQFMQALEDTVELVKSGVIHPDHAGAPNTKRNAWMLAGTTAFTIGGYAGWGKFYGQAKDVPGFRLTGMLSPTRDGTGTQVRTPGPTLSSFTAIAKTDNADRIKQILKVLDWLCSPFGSGEYLALRYGVEGQTFTRNGSDPTLTESGRSQVFLPVRYLAEASPVIYEQGNRQAVQDQHDHQVAGVPLAVADPTLGLYSETAASKAASEQQELDSVLLEIQLGNKPVSAWQPAIKKFMDRVGNKIKAEYEEQAGG</sequence>
<dbReference type="GO" id="GO:0030313">
    <property type="term" value="C:cell envelope"/>
    <property type="evidence" value="ECO:0007669"/>
    <property type="project" value="UniProtKB-SubCell"/>
</dbReference>
<dbReference type="SUPFAM" id="SSF53850">
    <property type="entry name" value="Periplasmic binding protein-like II"/>
    <property type="match status" value="1"/>
</dbReference>
<protein>
    <submittedName>
        <fullName evidence="5">Extracellular solute-binding protein</fullName>
    </submittedName>
</protein>
<reference evidence="5 6" key="1">
    <citation type="submission" date="2019-05" db="EMBL/GenBank/DDBJ databases">
        <title>Draft genome sequence of Nonomuraea turkmeniaca DSM 43926.</title>
        <authorList>
            <person name="Saricaoglu S."/>
            <person name="Isik K."/>
        </authorList>
    </citation>
    <scope>NUCLEOTIDE SEQUENCE [LARGE SCALE GENOMIC DNA]</scope>
    <source>
        <strain evidence="5 6">DSM 43926</strain>
    </source>
</reference>
<comment type="similarity">
    <text evidence="2">Belongs to the bacterial solute-binding protein 1 family.</text>
</comment>
<organism evidence="5 6">
    <name type="scientific">Nonomuraea turkmeniaca</name>
    <dbReference type="NCBI Taxonomy" id="103838"/>
    <lineage>
        <taxon>Bacteria</taxon>
        <taxon>Bacillati</taxon>
        <taxon>Actinomycetota</taxon>
        <taxon>Actinomycetes</taxon>
        <taxon>Streptosporangiales</taxon>
        <taxon>Streptosporangiaceae</taxon>
        <taxon>Nonomuraea</taxon>
    </lineage>
</organism>
<accession>A0A5S4FKS7</accession>
<dbReference type="Proteomes" id="UP000309128">
    <property type="component" value="Unassembled WGS sequence"/>
</dbReference>
<dbReference type="AlphaFoldDB" id="A0A5S4FKS7"/>
<evidence type="ECO:0000256" key="2">
    <source>
        <dbReference type="ARBA" id="ARBA00008520"/>
    </source>
</evidence>
<dbReference type="InterPro" id="IPR050490">
    <property type="entry name" value="Bact_solute-bd_prot1"/>
</dbReference>
<dbReference type="Gene3D" id="3.40.190.10">
    <property type="entry name" value="Periplasmic binding protein-like II"/>
    <property type="match status" value="1"/>
</dbReference>
<evidence type="ECO:0000256" key="3">
    <source>
        <dbReference type="ARBA" id="ARBA00022448"/>
    </source>
</evidence>
<evidence type="ECO:0000256" key="4">
    <source>
        <dbReference type="ARBA" id="ARBA00022729"/>
    </source>
</evidence>